<dbReference type="EMBL" id="MNQU01000057">
    <property type="protein sequence ID" value="OKZ38716.1"/>
    <property type="molecule type" value="Genomic_DNA"/>
</dbReference>
<reference evidence="1 2" key="1">
    <citation type="journal article" date="2016" name="Nat. Biotechnol.">
        <title>Measurement of bacterial replication rates in microbial communities.</title>
        <authorList>
            <person name="Brown C.T."/>
            <person name="Olm M.R."/>
            <person name="Thomas B.C."/>
            <person name="Banfield J.F."/>
        </authorList>
    </citation>
    <scope>NUCLEOTIDE SEQUENCE [LARGE SCALE GENOMIC DNA]</scope>
    <source>
        <strain evidence="1">45_41</strain>
    </source>
</reference>
<gene>
    <name evidence="1" type="ORF">BHV79_03660</name>
</gene>
<protein>
    <submittedName>
        <fullName evidence="1">Uncharacterized protein</fullName>
    </submittedName>
</protein>
<name>A0A1Q6IDI2_BACUN</name>
<evidence type="ECO:0000313" key="1">
    <source>
        <dbReference type="EMBL" id="OKZ38716.1"/>
    </source>
</evidence>
<organism evidence="1 2">
    <name type="scientific">Bacteroides uniformis</name>
    <dbReference type="NCBI Taxonomy" id="820"/>
    <lineage>
        <taxon>Bacteria</taxon>
        <taxon>Pseudomonadati</taxon>
        <taxon>Bacteroidota</taxon>
        <taxon>Bacteroidia</taxon>
        <taxon>Bacteroidales</taxon>
        <taxon>Bacteroidaceae</taxon>
        <taxon>Bacteroides</taxon>
    </lineage>
</organism>
<accession>A0A1Q6IDI2</accession>
<dbReference type="GeneID" id="60060413"/>
<dbReference type="Proteomes" id="UP000186549">
    <property type="component" value="Unassembled WGS sequence"/>
</dbReference>
<evidence type="ECO:0000313" key="2">
    <source>
        <dbReference type="Proteomes" id="UP000186549"/>
    </source>
</evidence>
<dbReference type="AlphaFoldDB" id="A0A1Q6IDI2"/>
<dbReference type="RefSeq" id="WP_004301353.1">
    <property type="nucleotide sequence ID" value="NZ_CP072239.1"/>
</dbReference>
<comment type="caution">
    <text evidence="1">The sequence shown here is derived from an EMBL/GenBank/DDBJ whole genome shotgun (WGS) entry which is preliminary data.</text>
</comment>
<sequence length="234" mass="26461">MANELFALLTEAKTVYLHDVVSGGKQYHRYVDDFVNGHRYIDCDHAACRNCHEMNIHIVKGLLTEYARFVQICFATPNFTFDECMKLKRMYDTSESLPPLGPPHIDRPADLSLSFGCDFTPEQMESIVACANTYHLFCVSVRIEDMEALFACKKGFSIRVNNIRRVVILFDALLENSLIQSRWQNVLGKGAFLQSKDGTRSVSVSTLSSALSSIKNNMTSVAYGIRKTIDRLKE</sequence>
<proteinExistence type="predicted"/>